<comment type="caution">
    <text evidence="2">The sequence shown here is derived from an EMBL/GenBank/DDBJ whole genome shotgun (WGS) entry which is preliminary data.</text>
</comment>
<dbReference type="SUPFAM" id="SSF46689">
    <property type="entry name" value="Homeodomain-like"/>
    <property type="match status" value="2"/>
</dbReference>
<evidence type="ECO:0000313" key="3">
    <source>
        <dbReference type="Proteomes" id="UP001437256"/>
    </source>
</evidence>
<accession>A0ABR2ZTE8</accession>
<feature type="compositionally biased region" description="Basic and acidic residues" evidence="1">
    <location>
        <begin position="607"/>
        <end position="618"/>
    </location>
</feature>
<evidence type="ECO:0000313" key="2">
    <source>
        <dbReference type="EMBL" id="KAL0064950.1"/>
    </source>
</evidence>
<reference evidence="2 3" key="1">
    <citation type="submission" date="2024-05" db="EMBL/GenBank/DDBJ databases">
        <title>A draft genome resource for the thread blight pathogen Marasmius tenuissimus strain MS-2.</title>
        <authorList>
            <person name="Yulfo-Soto G.E."/>
            <person name="Baruah I.K."/>
            <person name="Amoako-Attah I."/>
            <person name="Bukari Y."/>
            <person name="Meinhardt L.W."/>
            <person name="Bailey B.A."/>
            <person name="Cohen S.P."/>
        </authorList>
    </citation>
    <scope>NUCLEOTIDE SEQUENCE [LARGE SCALE GENOMIC DNA]</scope>
    <source>
        <strain evidence="2 3">MS-2</strain>
    </source>
</reference>
<name>A0ABR2ZTE8_9AGAR</name>
<feature type="region of interest" description="Disordered" evidence="1">
    <location>
        <begin position="945"/>
        <end position="1000"/>
    </location>
</feature>
<dbReference type="Proteomes" id="UP001437256">
    <property type="component" value="Unassembled WGS sequence"/>
</dbReference>
<feature type="compositionally biased region" description="Basic and acidic residues" evidence="1">
    <location>
        <begin position="956"/>
        <end position="967"/>
    </location>
</feature>
<evidence type="ECO:0000256" key="1">
    <source>
        <dbReference type="SAM" id="MobiDB-lite"/>
    </source>
</evidence>
<gene>
    <name evidence="2" type="ORF">AAF712_008072</name>
</gene>
<feature type="region of interest" description="Disordered" evidence="1">
    <location>
        <begin position="369"/>
        <end position="404"/>
    </location>
</feature>
<feature type="region of interest" description="Disordered" evidence="1">
    <location>
        <begin position="592"/>
        <end position="619"/>
    </location>
</feature>
<dbReference type="EMBL" id="JBBXMP010000054">
    <property type="protein sequence ID" value="KAL0064950.1"/>
    <property type="molecule type" value="Genomic_DNA"/>
</dbReference>
<keyword evidence="3" id="KW-1185">Reference proteome</keyword>
<organism evidence="2 3">
    <name type="scientific">Marasmius tenuissimus</name>
    <dbReference type="NCBI Taxonomy" id="585030"/>
    <lineage>
        <taxon>Eukaryota</taxon>
        <taxon>Fungi</taxon>
        <taxon>Dikarya</taxon>
        <taxon>Basidiomycota</taxon>
        <taxon>Agaricomycotina</taxon>
        <taxon>Agaricomycetes</taxon>
        <taxon>Agaricomycetidae</taxon>
        <taxon>Agaricales</taxon>
        <taxon>Marasmiineae</taxon>
        <taxon>Marasmiaceae</taxon>
        <taxon>Marasmius</taxon>
    </lineage>
</organism>
<dbReference type="InterPro" id="IPR009057">
    <property type="entry name" value="Homeodomain-like_sf"/>
</dbReference>
<evidence type="ECO:0008006" key="4">
    <source>
        <dbReference type="Google" id="ProtNLM"/>
    </source>
</evidence>
<proteinExistence type="predicted"/>
<feature type="region of interest" description="Disordered" evidence="1">
    <location>
        <begin position="811"/>
        <end position="831"/>
    </location>
</feature>
<dbReference type="Gene3D" id="1.10.10.60">
    <property type="entry name" value="Homeodomain-like"/>
    <property type="match status" value="2"/>
</dbReference>
<protein>
    <recommendedName>
        <fullName evidence="4">DNA-binding protein RAP1</fullName>
    </recommendedName>
</protein>
<sequence>MSDEQSRLDFIDTEGRGRYNLALCQKPEHPDGVYGYLDAVNGKLPGNGSAAQRTTGEDTHPDVPVTQEEEERLVDYLAEHGSRNIKASIKGKSHYKTLVANEDGKTPWGTKHCADKWRQHFVENSERLHVLVLERRKKMREEKPLKGPYSLEEDRLLVDFLAVQKMKGASNLGDRKIYEELVKNEDGKWPWGTLRTSEAWRKRFIKTARQTLEPMVEARFAELLAVPSSPSRLSDLTAAAKLRDLPVGDVHSPVERRKEESWAKSSRMKFSPESERLFLEFLRKKKEAEGCQLGGITIDRELAENKDEKWPWGALRTERAWYENYFRNAHKSKPAVEEGLADAFTTSSSTPPPLPKPAATDELQVSNVDSSVGGVQPSKGCTSRKYAPEQGQLSKSIPSPAPAGVCTEHLESVACKKRKADDVQVEEGYGPPKRPKLAVGPAGPPEVSHVEDETELGVWTTEIPEMTFHLKTSGSHIAVSDLISTDEDLVEELEVESLRHKGFPEAWESDYTDIELGNFIGQNFTLAMSEQGPDLDYILVSYLAQNDAEGHARHELALYQKLAEKHRGGITASLWQNRYTRRHEHFDAMIKEKLRNGSTARGSTRKTGKDGTSSDRTVRPVTQEDEQALVAYLAEHGDYWNIRKAVEGKPHYKRLVANKDGKTPWGARHCADIWRQHVHNNWERLFALVLERRREMKVSRVGPFNRKWTLEDDELLAGFLAEKKAEGRHLGGHKIYEELVENKDGKWPWGTLRTQGAWNARYLQTARRKLEPMVEARLAELLAVGPSSSSLSKPSVATERHQLPVDAQSLAEGHAPSRVVPSKSGSRTWTSTKASVRSSSALVDVCMDDLLAAVTNDIPRHGLFSTQDDAVLLRYLIRLSGGSNVASEVDVFHHLLETVPDARKHTAQTWRKHYQRLKSRFDRLVEHFARRITNCGEGEVVADVQEERGPRKRRKVDSPRESMKDEPELGACTSGFPGTTFHRETSHGHTTVSDSDPTDQDLVEELEVEESLI</sequence>
<feature type="region of interest" description="Disordered" evidence="1">
    <location>
        <begin position="418"/>
        <end position="448"/>
    </location>
</feature>